<evidence type="ECO:0000313" key="4">
    <source>
        <dbReference type="EMBL" id="KAB4482910.1"/>
    </source>
</evidence>
<sequence length="193" mass="21484">MKTITNLIFIALLFVTASLSAQEHGPVLGGSLGTLHEKVSVVSSNFEGYKLHYHIGYAYRQYWGNRKFAMDGIALFGSQGTDYQAFNSDSPKYSVNGKYLSIGTVFSYECFSNFRLGVGADVAWYVNRLGASTYNSKKNAIDIPIVARVSYTLKWLELQLSYKQGTCNLMNTSGVGKVTSRNIQFSVFMPIFK</sequence>
<dbReference type="Proteomes" id="UP000460317">
    <property type="component" value="Unassembled WGS sequence"/>
</dbReference>
<evidence type="ECO:0000313" key="9">
    <source>
        <dbReference type="Proteomes" id="UP000440614"/>
    </source>
</evidence>
<proteinExistence type="predicted"/>
<feature type="chain" id="PRO_5002966463" description="Outer membrane protein beta-barrel domain-containing protein" evidence="1">
    <location>
        <begin position="22"/>
        <end position="193"/>
    </location>
</feature>
<accession>C6IJB1</accession>
<dbReference type="Proteomes" id="UP000284785">
    <property type="component" value="Unassembled WGS sequence"/>
</dbReference>
<name>A0A0N7IB36_BACT4</name>
<comment type="caution">
    <text evidence="4">The sequence shown here is derived from an EMBL/GenBank/DDBJ whole genome shotgun (WGS) entry which is preliminary data.</text>
</comment>
<accession>A0A0N7IB36</accession>
<reference evidence="8 9" key="2">
    <citation type="journal article" date="2019" name="Nat. Med.">
        <title>A library of human gut bacterial isolates paired with longitudinal multiomics data enables mechanistic microbiome research.</title>
        <authorList>
            <person name="Poyet M."/>
            <person name="Groussin M."/>
            <person name="Gibbons S.M."/>
            <person name="Avila-Pacheco J."/>
            <person name="Jiang X."/>
            <person name="Kearney S.M."/>
            <person name="Perrotta A.R."/>
            <person name="Berdy B."/>
            <person name="Zhao S."/>
            <person name="Lieberman T.D."/>
            <person name="Swanson P.K."/>
            <person name="Smith M."/>
            <person name="Roesemann S."/>
            <person name="Alexander J.E."/>
            <person name="Rich S.A."/>
            <person name="Livny J."/>
            <person name="Vlamakis H."/>
            <person name="Clish C."/>
            <person name="Bullock K."/>
            <person name="Deik A."/>
            <person name="Scott J."/>
            <person name="Pierce K.A."/>
            <person name="Xavier R.J."/>
            <person name="Alm E.J."/>
        </authorList>
    </citation>
    <scope>NUCLEOTIDE SEQUENCE [LARGE SCALE GENOMIC DNA]</scope>
    <source>
        <strain evidence="4 8">BIOML-A162</strain>
        <strain evidence="3 10">BIOML-A165</strain>
        <strain evidence="2 9">BIOML-A188</strain>
    </source>
</reference>
<evidence type="ECO:0000313" key="5">
    <source>
        <dbReference type="EMBL" id="MDC2237618.1"/>
    </source>
</evidence>
<feature type="signal peptide" evidence="1">
    <location>
        <begin position="1"/>
        <end position="21"/>
    </location>
</feature>
<dbReference type="RefSeq" id="WP_008767455.1">
    <property type="nucleotide sequence ID" value="NZ_BAABXH010000001.1"/>
</dbReference>
<dbReference type="AlphaFoldDB" id="A0A0N7IB36"/>
<evidence type="ECO:0008006" key="11">
    <source>
        <dbReference type="Google" id="ProtNLM"/>
    </source>
</evidence>
<evidence type="ECO:0000313" key="6">
    <source>
        <dbReference type="EMBL" id="RHD79347.1"/>
    </source>
</evidence>
<dbReference type="EMBL" id="QSJP01000045">
    <property type="protein sequence ID" value="RHD79347.1"/>
    <property type="molecule type" value="Genomic_DNA"/>
</dbReference>
<evidence type="ECO:0000313" key="3">
    <source>
        <dbReference type="EMBL" id="KAB4450487.1"/>
    </source>
</evidence>
<evidence type="ECO:0000313" key="10">
    <source>
        <dbReference type="Proteomes" id="UP000460317"/>
    </source>
</evidence>
<reference evidence="6 7" key="1">
    <citation type="submission" date="2018-08" db="EMBL/GenBank/DDBJ databases">
        <title>A genome reference for cultivated species of the human gut microbiota.</title>
        <authorList>
            <person name="Zou Y."/>
            <person name="Xue W."/>
            <person name="Luo G."/>
        </authorList>
    </citation>
    <scope>NUCLEOTIDE SEQUENCE [LARGE SCALE GENOMIC DNA]</scope>
    <source>
        <strain evidence="6 7">AM30-26</strain>
    </source>
</reference>
<gene>
    <name evidence="6" type="ORF">DW780_27660</name>
    <name evidence="4" type="ORF">GAN91_09855</name>
    <name evidence="3" type="ORF">GAN93_16180</name>
    <name evidence="2" type="ORF">GAO51_02495</name>
    <name evidence="5" type="ORF">PO127_17910</name>
</gene>
<evidence type="ECO:0000313" key="2">
    <source>
        <dbReference type="EMBL" id="KAB4315481.1"/>
    </source>
</evidence>
<evidence type="ECO:0000313" key="7">
    <source>
        <dbReference type="Proteomes" id="UP000284785"/>
    </source>
</evidence>
<dbReference type="EMBL" id="JAQNVG010000033">
    <property type="protein sequence ID" value="MDC2237618.1"/>
    <property type="molecule type" value="Genomic_DNA"/>
</dbReference>
<protein>
    <recommendedName>
        <fullName evidence="11">Outer membrane protein beta-barrel domain-containing protein</fullName>
    </recommendedName>
</protein>
<dbReference type="Proteomes" id="UP000440614">
    <property type="component" value="Unassembled WGS sequence"/>
</dbReference>
<dbReference type="EMBL" id="WCSY01000002">
    <property type="protein sequence ID" value="KAB4315481.1"/>
    <property type="molecule type" value="Genomic_DNA"/>
</dbReference>
<dbReference type="EMBL" id="WCRY01000008">
    <property type="protein sequence ID" value="KAB4482910.1"/>
    <property type="molecule type" value="Genomic_DNA"/>
</dbReference>
<evidence type="ECO:0000313" key="8">
    <source>
        <dbReference type="Proteomes" id="UP000436858"/>
    </source>
</evidence>
<organism evidence="4 8">
    <name type="scientific">Bacteroides thetaiotaomicron</name>
    <dbReference type="NCBI Taxonomy" id="818"/>
    <lineage>
        <taxon>Bacteria</taxon>
        <taxon>Pseudomonadati</taxon>
        <taxon>Bacteroidota</taxon>
        <taxon>Bacteroidia</taxon>
        <taxon>Bacteroidales</taxon>
        <taxon>Bacteroidaceae</taxon>
        <taxon>Bacteroides</taxon>
    </lineage>
</organism>
<dbReference type="KEGG" id="btho:Btheta7330_05082"/>
<dbReference type="OMA" id="HIGYAYR"/>
<dbReference type="Proteomes" id="UP001217776">
    <property type="component" value="Unassembled WGS sequence"/>
</dbReference>
<reference evidence="5" key="3">
    <citation type="submission" date="2022-10" db="EMBL/GenBank/DDBJ databases">
        <title>Human gut microbiome strain richness.</title>
        <authorList>
            <person name="Chen-Liaw A."/>
        </authorList>
    </citation>
    <scope>NUCLEOTIDE SEQUENCE</scope>
    <source>
        <strain evidence="5">1001283st1_A3_1001283B150304_161114</strain>
    </source>
</reference>
<keyword evidence="1" id="KW-0732">Signal</keyword>
<evidence type="ECO:0000256" key="1">
    <source>
        <dbReference type="SAM" id="SignalP"/>
    </source>
</evidence>
<dbReference type="GeneID" id="60924402"/>
<dbReference type="Proteomes" id="UP000436858">
    <property type="component" value="Unassembled WGS sequence"/>
</dbReference>
<dbReference type="EMBL" id="WCSB01000015">
    <property type="protein sequence ID" value="KAB4450487.1"/>
    <property type="molecule type" value="Genomic_DNA"/>
</dbReference>